<organism evidence="1 2">
    <name type="scientific">Paenibacillus apii</name>
    <dbReference type="NCBI Taxonomy" id="1850370"/>
    <lineage>
        <taxon>Bacteria</taxon>
        <taxon>Bacillati</taxon>
        <taxon>Bacillota</taxon>
        <taxon>Bacilli</taxon>
        <taxon>Bacillales</taxon>
        <taxon>Paenibacillaceae</taxon>
        <taxon>Paenibacillus</taxon>
    </lineage>
</organism>
<dbReference type="EMBL" id="JAAKGU010000001">
    <property type="protein sequence ID" value="NGM80940.1"/>
    <property type="molecule type" value="Genomic_DNA"/>
</dbReference>
<reference evidence="1 2" key="1">
    <citation type="submission" date="2020-02" db="EMBL/GenBank/DDBJ databases">
        <authorList>
            <person name="Gao J."/>
            <person name="Sun J."/>
        </authorList>
    </citation>
    <scope>NUCLEOTIDE SEQUENCE [LARGE SCALE GENOMIC DNA]</scope>
    <source>
        <strain evidence="1 2">7124</strain>
    </source>
</reference>
<dbReference type="Proteomes" id="UP000480151">
    <property type="component" value="Unassembled WGS sequence"/>
</dbReference>
<accession>A0A6M1PCE7</accession>
<dbReference type="AlphaFoldDB" id="A0A6M1PCE7"/>
<proteinExistence type="predicted"/>
<dbReference type="RefSeq" id="WP_165093347.1">
    <property type="nucleotide sequence ID" value="NZ_JAAKGU010000001.1"/>
</dbReference>
<dbReference type="PROSITE" id="PS51257">
    <property type="entry name" value="PROKAR_LIPOPROTEIN"/>
    <property type="match status" value="1"/>
</dbReference>
<protein>
    <recommendedName>
        <fullName evidence="3">DUF4825 domain-containing protein</fullName>
    </recommendedName>
</protein>
<gene>
    <name evidence="1" type="ORF">G5B47_00785</name>
</gene>
<evidence type="ECO:0000313" key="2">
    <source>
        <dbReference type="Proteomes" id="UP000480151"/>
    </source>
</evidence>
<evidence type="ECO:0000313" key="1">
    <source>
        <dbReference type="EMBL" id="NGM80940.1"/>
    </source>
</evidence>
<comment type="caution">
    <text evidence="1">The sequence shown here is derived from an EMBL/GenBank/DDBJ whole genome shotgun (WGS) entry which is preliminary data.</text>
</comment>
<keyword evidence="2" id="KW-1185">Reference proteome</keyword>
<sequence>MNILRNIIIITILLFGVAFISGCNENEINLKDGDRHLTEEINEVISNYIIQNYSSSYGATEKQFEVHKVYGTSESNGVLSVYIWSYYGGFNKSTGTETQAGHSLPAVIQLKKDAEHFSVIKYIEPQDGSLYQSSLRKMFPEKYLKLTQQNAGNLKDLQKKMDKKVKQWLKE</sequence>
<evidence type="ECO:0008006" key="3">
    <source>
        <dbReference type="Google" id="ProtNLM"/>
    </source>
</evidence>
<name>A0A6M1PCE7_9BACL</name>